<evidence type="ECO:0000256" key="1">
    <source>
        <dbReference type="ARBA" id="ARBA00008007"/>
    </source>
</evidence>
<dbReference type="CDD" id="cd06223">
    <property type="entry name" value="PRTases_typeI"/>
    <property type="match status" value="1"/>
</dbReference>
<keyword evidence="4" id="KW-1185">Reference proteome</keyword>
<reference evidence="3 4" key="1">
    <citation type="submission" date="2019-02" db="EMBL/GenBank/DDBJ databases">
        <title>Pedobacter sp. RP-1-14 sp. nov., isolated from Arctic soil.</title>
        <authorList>
            <person name="Dahal R.H."/>
        </authorList>
    </citation>
    <scope>NUCLEOTIDE SEQUENCE [LARGE SCALE GENOMIC DNA]</scope>
    <source>
        <strain evidence="3 4">RP-1-14</strain>
    </source>
</reference>
<dbReference type="SUPFAM" id="SSF53271">
    <property type="entry name" value="PRTase-like"/>
    <property type="match status" value="1"/>
</dbReference>
<gene>
    <name evidence="3" type="ORF">EZ437_01290</name>
</gene>
<dbReference type="PANTHER" id="PTHR47505">
    <property type="entry name" value="DNA UTILIZATION PROTEIN YHGH"/>
    <property type="match status" value="1"/>
</dbReference>
<protein>
    <submittedName>
        <fullName evidence="3">ComF family protein</fullName>
    </submittedName>
</protein>
<evidence type="ECO:0000313" key="4">
    <source>
        <dbReference type="Proteomes" id="UP000293347"/>
    </source>
</evidence>
<dbReference type="Gene3D" id="3.40.50.2020">
    <property type="match status" value="1"/>
</dbReference>
<accession>A0A4R0NRH4</accession>
<dbReference type="InterPro" id="IPR051910">
    <property type="entry name" value="ComF/GntX_DNA_util-trans"/>
</dbReference>
<proteinExistence type="inferred from homology"/>
<evidence type="ECO:0000313" key="3">
    <source>
        <dbReference type="EMBL" id="TCD02648.1"/>
    </source>
</evidence>
<dbReference type="InterPro" id="IPR029057">
    <property type="entry name" value="PRTase-like"/>
</dbReference>
<dbReference type="EMBL" id="SJSL01000001">
    <property type="protein sequence ID" value="TCD02648.1"/>
    <property type="molecule type" value="Genomic_DNA"/>
</dbReference>
<evidence type="ECO:0000259" key="2">
    <source>
        <dbReference type="Pfam" id="PF00156"/>
    </source>
</evidence>
<sequence length="239" mass="26631">MHFVNHLFQSLSLLIRDLVSLLFPNLCCACGLQLYRGEAHLCTGCISNLPYTDHHTDPQNKAAKKLWGRIRFNATMAMLHFKKGGRVQNIIHHLKYGNNSGIGIKLGMMMAERLQTAAAFEHIDLIIPVPLHKKRERIRGYNQSKSIAEGIAAVLGVPVIHTALIRKMDTESQTNKNRFGRYENMKDVFKIMDECALRGKHVLLVDDVITTGATIESCANELNKCGIKKLSIAAAALAD</sequence>
<comment type="caution">
    <text evidence="3">The sequence shown here is derived from an EMBL/GenBank/DDBJ whole genome shotgun (WGS) entry which is preliminary data.</text>
</comment>
<organism evidence="3 4">
    <name type="scientific">Pedobacter psychroterrae</name>
    <dbReference type="NCBI Taxonomy" id="2530453"/>
    <lineage>
        <taxon>Bacteria</taxon>
        <taxon>Pseudomonadati</taxon>
        <taxon>Bacteroidota</taxon>
        <taxon>Sphingobacteriia</taxon>
        <taxon>Sphingobacteriales</taxon>
        <taxon>Sphingobacteriaceae</taxon>
        <taxon>Pedobacter</taxon>
    </lineage>
</organism>
<dbReference type="OrthoDB" id="9779910at2"/>
<dbReference type="Proteomes" id="UP000293347">
    <property type="component" value="Unassembled WGS sequence"/>
</dbReference>
<name>A0A4R0NRH4_9SPHI</name>
<dbReference type="AlphaFoldDB" id="A0A4R0NRH4"/>
<dbReference type="RefSeq" id="WP_131592393.1">
    <property type="nucleotide sequence ID" value="NZ_SJSL01000001.1"/>
</dbReference>
<dbReference type="PANTHER" id="PTHR47505:SF1">
    <property type="entry name" value="DNA UTILIZATION PROTEIN YHGH"/>
    <property type="match status" value="1"/>
</dbReference>
<comment type="similarity">
    <text evidence="1">Belongs to the ComF/GntX family.</text>
</comment>
<feature type="domain" description="Phosphoribosyltransferase" evidence="2">
    <location>
        <begin position="147"/>
        <end position="235"/>
    </location>
</feature>
<dbReference type="Pfam" id="PF00156">
    <property type="entry name" value="Pribosyltran"/>
    <property type="match status" value="1"/>
</dbReference>
<dbReference type="InterPro" id="IPR000836">
    <property type="entry name" value="PRTase_dom"/>
</dbReference>